<evidence type="ECO:0000256" key="1">
    <source>
        <dbReference type="SAM" id="MobiDB-lite"/>
    </source>
</evidence>
<name>A0AAE1ES58_PETCI</name>
<dbReference type="Proteomes" id="UP001286313">
    <property type="component" value="Unassembled WGS sequence"/>
</dbReference>
<protein>
    <submittedName>
        <fullName evidence="2">Uncharacterized protein</fullName>
    </submittedName>
</protein>
<feature type="region of interest" description="Disordered" evidence="1">
    <location>
        <begin position="1"/>
        <end position="20"/>
    </location>
</feature>
<comment type="caution">
    <text evidence="2">The sequence shown here is derived from an EMBL/GenBank/DDBJ whole genome shotgun (WGS) entry which is preliminary data.</text>
</comment>
<reference evidence="2" key="1">
    <citation type="submission" date="2023-10" db="EMBL/GenBank/DDBJ databases">
        <title>Genome assemblies of two species of porcelain crab, Petrolisthes cinctipes and Petrolisthes manimaculis (Anomura: Porcellanidae).</title>
        <authorList>
            <person name="Angst P."/>
        </authorList>
    </citation>
    <scope>NUCLEOTIDE SEQUENCE</scope>
    <source>
        <strain evidence="2">PB745_01</strain>
        <tissue evidence="2">Gill</tissue>
    </source>
</reference>
<feature type="non-terminal residue" evidence="2">
    <location>
        <position position="1"/>
    </location>
</feature>
<gene>
    <name evidence="2" type="ORF">Pcinc_033485</name>
</gene>
<proteinExistence type="predicted"/>
<dbReference type="EMBL" id="JAWQEG010004723">
    <property type="protein sequence ID" value="KAK3860458.1"/>
    <property type="molecule type" value="Genomic_DNA"/>
</dbReference>
<organism evidence="2 3">
    <name type="scientific">Petrolisthes cinctipes</name>
    <name type="common">Flat porcelain crab</name>
    <dbReference type="NCBI Taxonomy" id="88211"/>
    <lineage>
        <taxon>Eukaryota</taxon>
        <taxon>Metazoa</taxon>
        <taxon>Ecdysozoa</taxon>
        <taxon>Arthropoda</taxon>
        <taxon>Crustacea</taxon>
        <taxon>Multicrustacea</taxon>
        <taxon>Malacostraca</taxon>
        <taxon>Eumalacostraca</taxon>
        <taxon>Eucarida</taxon>
        <taxon>Decapoda</taxon>
        <taxon>Pleocyemata</taxon>
        <taxon>Anomura</taxon>
        <taxon>Galatheoidea</taxon>
        <taxon>Porcellanidae</taxon>
        <taxon>Petrolisthes</taxon>
    </lineage>
</organism>
<feature type="region of interest" description="Disordered" evidence="1">
    <location>
        <begin position="91"/>
        <end position="123"/>
    </location>
</feature>
<evidence type="ECO:0000313" key="2">
    <source>
        <dbReference type="EMBL" id="KAK3860458.1"/>
    </source>
</evidence>
<feature type="compositionally biased region" description="Pro residues" evidence="1">
    <location>
        <begin position="102"/>
        <end position="123"/>
    </location>
</feature>
<dbReference type="AlphaFoldDB" id="A0AAE1ES58"/>
<sequence length="123" mass="12534">SNANVRNGQQDLERQLQEGKPCPLLGVCGGSEGCGVVSSGEGGSEGCGVVSSGVGVDGRGELRPIFASPSFPTPPHSLNLSSVLLLHPLSPRRRSPLLPNHPSSPLPSPFPSLSFPPPSSSSS</sequence>
<evidence type="ECO:0000313" key="3">
    <source>
        <dbReference type="Proteomes" id="UP001286313"/>
    </source>
</evidence>
<keyword evidence="3" id="KW-1185">Reference proteome</keyword>
<accession>A0AAE1ES58</accession>
<feature type="compositionally biased region" description="Polar residues" evidence="1">
    <location>
        <begin position="1"/>
        <end position="10"/>
    </location>
</feature>